<name>A0A7H0LIZ5_9SPHN</name>
<dbReference type="RefSeq" id="WP_187761959.1">
    <property type="nucleotide sequence ID" value="NZ_CP061038.1"/>
</dbReference>
<organism evidence="3 4">
    <name type="scientific">Sphingomonas alpina</name>
    <dbReference type="NCBI Taxonomy" id="653931"/>
    <lineage>
        <taxon>Bacteria</taxon>
        <taxon>Pseudomonadati</taxon>
        <taxon>Pseudomonadota</taxon>
        <taxon>Alphaproteobacteria</taxon>
        <taxon>Sphingomonadales</taxon>
        <taxon>Sphingomonadaceae</taxon>
        <taxon>Sphingomonas</taxon>
    </lineage>
</organism>
<dbReference type="InterPro" id="IPR018310">
    <property type="entry name" value="Put_endonuclease_Z1-dom"/>
</dbReference>
<dbReference type="Proteomes" id="UP000516148">
    <property type="component" value="Chromosome"/>
</dbReference>
<dbReference type="EMBL" id="CP061038">
    <property type="protein sequence ID" value="QNQ09648.1"/>
    <property type="molecule type" value="Genomic_DNA"/>
</dbReference>
<keyword evidence="4" id="KW-1185">Reference proteome</keyword>
<accession>A0A7H0LIZ5</accession>
<feature type="compositionally biased region" description="Basic and acidic residues" evidence="1">
    <location>
        <begin position="835"/>
        <end position="847"/>
    </location>
</feature>
<evidence type="ECO:0000256" key="1">
    <source>
        <dbReference type="SAM" id="MobiDB-lite"/>
    </source>
</evidence>
<gene>
    <name evidence="3" type="ORF">H3Z74_24010</name>
</gene>
<evidence type="ECO:0000313" key="3">
    <source>
        <dbReference type="EMBL" id="QNQ09648.1"/>
    </source>
</evidence>
<evidence type="ECO:0000259" key="2">
    <source>
        <dbReference type="Pfam" id="PF10593"/>
    </source>
</evidence>
<sequence>MTGGSTEQLLRSAYGAANALLELETRITQEALERTVDTIVAMPPYSNVDRTRLLRELEAKNNTLVGGYSIIDDKEFVAWVKNARESRPFAFWERYRHWMDRGKRWATGPLVQMDRMTDDILDRLRNPETPGSWDRRGLVVGDVQSGKTSNYTALICKAVDAGFPLVIVLAGVHNSLRSQTQLRLDEGFLGFDTRLSLLADDQENQRVGAGKMPSAPFLVAHSLTSSADGGDFKAATANGTRLIPGGRDPIILVVKKRVGILENLLAWVQSVRAVDDPGTPGGKIVRDVPMLVIDDEADNASANTNEYRNDDGTIDEDADPTKTNLLIRRLLVSFEKSAYVGYTATPFANVFMHHEATHRTGGPDLFPRSFIINLPSPSSYIGPEKVFGISRPGINGEAAGLPIIRRIKDAEAVFPPGHKMDLQVPDLPASLKEAILAFLLVCAARRVRGDVDVDNSMLVHVTRLVAVQDRVATRIDEHLVDIVRQLEFPGTGGNALVELEKLWKTEFAAKSAQLREQLSDHDLPPVKWKDVRDQLFDAANRIRVRRVNGSAKDALDYADHPGGLSVIAVGGDKLSRGLTLEGLSVSYFIRTTKMYDTLMQMGRWFGYRPRYADLCRLYTSPVLVRWYRHIATATAELREEFDLAFNTGQTPLQFGHRVRTHPDGLLITAANKMRAGTRVRAGFSGTISETVSFEEMQAQTNYNAFAAFLGSLPPRAGTGRQEWDDVDGGDIVALLRQLETSRDSWKANARALAEYVANRVSAGRLRKWTVVLAGQGRSKVARKVGPYEVTLTDRQTHMQGDDGKITIGRLVSPADETVDLDRAAQKRAMEETLEAWERKPDPKKDRPQTASGPFIRRQRSPDRGLLIIYPIDAGLPDNLPLMGFAISFPFDSEAPLIDYAENSVKQLESIFE</sequence>
<dbReference type="KEGG" id="spap:H3Z74_24010"/>
<reference evidence="3 4" key="1">
    <citation type="submission" date="2020-09" db="EMBL/GenBank/DDBJ databases">
        <title>Sphingomonas sp., a new species isolated from pork steak.</title>
        <authorList>
            <person name="Heidler von Heilborn D."/>
        </authorList>
    </citation>
    <scope>NUCLEOTIDE SEQUENCE [LARGE SCALE GENOMIC DNA]</scope>
    <source>
        <strain evidence="4">S8-3T</strain>
    </source>
</reference>
<feature type="region of interest" description="Disordered" evidence="1">
    <location>
        <begin position="835"/>
        <end position="856"/>
    </location>
</feature>
<proteinExistence type="predicted"/>
<protein>
    <submittedName>
        <fullName evidence="3">Z1 domain-containing protein</fullName>
    </submittedName>
</protein>
<dbReference type="AlphaFoldDB" id="A0A7H0LIZ5"/>
<evidence type="ECO:0000313" key="4">
    <source>
        <dbReference type="Proteomes" id="UP000516148"/>
    </source>
</evidence>
<feature type="domain" description="Putative endonuclease Z1" evidence="2">
    <location>
        <begin position="430"/>
        <end position="664"/>
    </location>
</feature>
<dbReference type="Pfam" id="PF10593">
    <property type="entry name" value="Z1"/>
    <property type="match status" value="1"/>
</dbReference>